<dbReference type="EMBL" id="UGMS01000001">
    <property type="protein sequence ID" value="STV71591.1"/>
    <property type="molecule type" value="Genomic_DNA"/>
</dbReference>
<dbReference type="AlphaFoldDB" id="A0A7H4MZC7"/>
<sequence>MISGGPLSGSAVIGQRAKRPIINNYAELLIQELNVAPQQLQEESNSDPGGPGLHKINEMVTLVS</sequence>
<accession>A0A7H4MZC7</accession>
<protein>
    <submittedName>
        <fullName evidence="2">Uncharacterized protein</fullName>
    </submittedName>
</protein>
<comment type="caution">
    <text evidence="2">The sequence shown here is derived from an EMBL/GenBank/DDBJ whole genome shotgun (WGS) entry which is preliminary data.</text>
</comment>
<organism evidence="2 3">
    <name type="scientific">Klebsiella michiganensis</name>
    <dbReference type="NCBI Taxonomy" id="1134687"/>
    <lineage>
        <taxon>Bacteria</taxon>
        <taxon>Pseudomonadati</taxon>
        <taxon>Pseudomonadota</taxon>
        <taxon>Gammaproteobacteria</taxon>
        <taxon>Enterobacterales</taxon>
        <taxon>Enterobacteriaceae</taxon>
        <taxon>Klebsiella/Raoultella group</taxon>
        <taxon>Klebsiella</taxon>
    </lineage>
</organism>
<evidence type="ECO:0000313" key="3">
    <source>
        <dbReference type="Proteomes" id="UP000254863"/>
    </source>
</evidence>
<reference evidence="2 3" key="1">
    <citation type="submission" date="2018-06" db="EMBL/GenBank/DDBJ databases">
        <authorList>
            <consortium name="Pathogen Informatics"/>
            <person name="Doyle S."/>
        </authorList>
    </citation>
    <scope>NUCLEOTIDE SEQUENCE [LARGE SCALE GENOMIC DNA]</scope>
    <source>
        <strain evidence="2 3">NCTC11685</strain>
    </source>
</reference>
<name>A0A7H4MZC7_9ENTR</name>
<feature type="region of interest" description="Disordered" evidence="1">
    <location>
        <begin position="39"/>
        <end position="64"/>
    </location>
</feature>
<evidence type="ECO:0000313" key="2">
    <source>
        <dbReference type="EMBL" id="STV71591.1"/>
    </source>
</evidence>
<proteinExistence type="predicted"/>
<dbReference type="Proteomes" id="UP000254863">
    <property type="component" value="Unassembled WGS sequence"/>
</dbReference>
<evidence type="ECO:0000256" key="1">
    <source>
        <dbReference type="SAM" id="MobiDB-lite"/>
    </source>
</evidence>
<gene>
    <name evidence="2" type="ORF">NCTC11685_00340</name>
</gene>